<evidence type="ECO:0000256" key="1">
    <source>
        <dbReference type="SAM" id="MobiDB-lite"/>
    </source>
</evidence>
<protein>
    <submittedName>
        <fullName evidence="2">Uncharacterized protein</fullName>
    </submittedName>
</protein>
<dbReference type="Proteomes" id="UP000886595">
    <property type="component" value="Unassembled WGS sequence"/>
</dbReference>
<keyword evidence="3" id="KW-1185">Reference proteome</keyword>
<comment type="caution">
    <text evidence="2">The sequence shown here is derived from an EMBL/GenBank/DDBJ whole genome shotgun (WGS) entry which is preliminary data.</text>
</comment>
<feature type="compositionally biased region" description="Polar residues" evidence="1">
    <location>
        <begin position="20"/>
        <end position="47"/>
    </location>
</feature>
<feature type="compositionally biased region" description="Polar residues" evidence="1">
    <location>
        <begin position="65"/>
        <end position="90"/>
    </location>
</feature>
<feature type="compositionally biased region" description="Acidic residues" evidence="1">
    <location>
        <begin position="8"/>
        <end position="17"/>
    </location>
</feature>
<feature type="compositionally biased region" description="Polar residues" evidence="1">
    <location>
        <begin position="98"/>
        <end position="111"/>
    </location>
</feature>
<gene>
    <name evidence="2" type="ORF">Bca52824_016713</name>
</gene>
<dbReference type="OrthoDB" id="1747956at2759"/>
<reference evidence="2 3" key="1">
    <citation type="submission" date="2020-02" db="EMBL/GenBank/DDBJ databases">
        <authorList>
            <person name="Ma Q."/>
            <person name="Huang Y."/>
            <person name="Song X."/>
            <person name="Pei D."/>
        </authorList>
    </citation>
    <scope>NUCLEOTIDE SEQUENCE [LARGE SCALE GENOMIC DNA]</scope>
    <source>
        <strain evidence="2">Sxm20200214</strain>
        <tissue evidence="2">Leaf</tissue>
    </source>
</reference>
<sequence length="211" mass="23269">MDFHTADEESITSEEESSSVYSDPTSLFRDSNYIENGSDSSAASNLSPDEKEHTSPAARDRSTSSDKQTCLDSPLPVSSHSRNEYPGTQSNKEDSTDKSTSTRNTTESNGLESKENQVKCYSKAHPQALSSHKNGALESNLMKDSEEPWSVTQSMLEHIQVIELIFQQEPGLVQAGLLRNIAKTKLIEKGHATTTKSLKELRKISTLLSEM</sequence>
<proteinExistence type="predicted"/>
<feature type="compositionally biased region" description="Basic and acidic residues" evidence="1">
    <location>
        <begin position="48"/>
        <end position="64"/>
    </location>
</feature>
<dbReference type="EMBL" id="JAAMPC010000003">
    <property type="protein sequence ID" value="KAG2323500.1"/>
    <property type="molecule type" value="Genomic_DNA"/>
</dbReference>
<accession>A0A8X8B5Q3</accession>
<name>A0A8X8B5Q3_BRACI</name>
<evidence type="ECO:0000313" key="3">
    <source>
        <dbReference type="Proteomes" id="UP000886595"/>
    </source>
</evidence>
<organism evidence="2 3">
    <name type="scientific">Brassica carinata</name>
    <name type="common">Ethiopian mustard</name>
    <name type="synonym">Abyssinian cabbage</name>
    <dbReference type="NCBI Taxonomy" id="52824"/>
    <lineage>
        <taxon>Eukaryota</taxon>
        <taxon>Viridiplantae</taxon>
        <taxon>Streptophyta</taxon>
        <taxon>Embryophyta</taxon>
        <taxon>Tracheophyta</taxon>
        <taxon>Spermatophyta</taxon>
        <taxon>Magnoliopsida</taxon>
        <taxon>eudicotyledons</taxon>
        <taxon>Gunneridae</taxon>
        <taxon>Pentapetalae</taxon>
        <taxon>rosids</taxon>
        <taxon>malvids</taxon>
        <taxon>Brassicales</taxon>
        <taxon>Brassicaceae</taxon>
        <taxon>Brassiceae</taxon>
        <taxon>Brassica</taxon>
    </lineage>
</organism>
<evidence type="ECO:0000313" key="2">
    <source>
        <dbReference type="EMBL" id="KAG2323500.1"/>
    </source>
</evidence>
<feature type="region of interest" description="Disordered" evidence="1">
    <location>
        <begin position="1"/>
        <end position="117"/>
    </location>
</feature>
<dbReference type="AlphaFoldDB" id="A0A8X8B5Q3"/>